<dbReference type="Proteomes" id="UP000593591">
    <property type="component" value="Chromosome"/>
</dbReference>
<evidence type="ECO:0000313" key="4">
    <source>
        <dbReference type="Proteomes" id="UP000593591"/>
    </source>
</evidence>
<dbReference type="EMBL" id="CP031517">
    <property type="protein sequence ID" value="QOS39813.1"/>
    <property type="molecule type" value="Genomic_DNA"/>
</dbReference>
<evidence type="ECO:0000313" key="1">
    <source>
        <dbReference type="EMBL" id="MBB5218501.1"/>
    </source>
</evidence>
<sequence>MELKINGQNADVTLENEKTIGEVLKAFEEEAAKNNAATIGITINGKKILAEDFDSACLMELKDDTVIELEVISEPEIKDSFIHCGTSFETLSEKLENISIYLQSGKDEQAHAIITELANAIDVFCRTATFSALFPDTYKSIQIDGKEMGEFFKDFAPLLSDFEQALESNDTVTTGDIAEYEISPRLRKLSQSVKNVLK</sequence>
<organism evidence="1 3">
    <name type="scientific">Treponema rectale</name>
    <dbReference type="NCBI Taxonomy" id="744512"/>
    <lineage>
        <taxon>Bacteria</taxon>
        <taxon>Pseudomonadati</taxon>
        <taxon>Spirochaetota</taxon>
        <taxon>Spirochaetia</taxon>
        <taxon>Spirochaetales</taxon>
        <taxon>Treponemataceae</taxon>
        <taxon>Treponema</taxon>
    </lineage>
</organism>
<proteinExistence type="predicted"/>
<protein>
    <submittedName>
        <fullName evidence="1">Uncharacterized protein</fullName>
    </submittedName>
</protein>
<gene>
    <name evidence="2" type="ORF">DYE49_04830</name>
    <name evidence="1" type="ORF">HNP77_000845</name>
</gene>
<evidence type="ECO:0000313" key="2">
    <source>
        <dbReference type="EMBL" id="QOS39813.1"/>
    </source>
</evidence>
<keyword evidence="3" id="KW-1185">Reference proteome</keyword>
<name>A0A840SGD8_9SPIR</name>
<dbReference type="KEGG" id="trc:DYE49_04830"/>
<dbReference type="RefSeq" id="WP_184651919.1">
    <property type="nucleotide sequence ID" value="NZ_JACHFR010000001.1"/>
</dbReference>
<dbReference type="EMBL" id="JACHFR010000001">
    <property type="protein sequence ID" value="MBB5218501.1"/>
    <property type="molecule type" value="Genomic_DNA"/>
</dbReference>
<reference evidence="1 3" key="2">
    <citation type="submission" date="2020-08" db="EMBL/GenBank/DDBJ databases">
        <title>Genomic Encyclopedia of Type Strains, Phase IV (KMG-IV): sequencing the most valuable type-strain genomes for metagenomic binning, comparative biology and taxonomic classification.</title>
        <authorList>
            <person name="Goeker M."/>
        </authorList>
    </citation>
    <scope>NUCLEOTIDE SEQUENCE [LARGE SCALE GENOMIC DNA]</scope>
    <source>
        <strain evidence="1 3">DSM 103679</strain>
    </source>
</reference>
<accession>A0A840SGD8</accession>
<evidence type="ECO:0000313" key="3">
    <source>
        <dbReference type="Proteomes" id="UP000578697"/>
    </source>
</evidence>
<dbReference type="Proteomes" id="UP000578697">
    <property type="component" value="Unassembled WGS sequence"/>
</dbReference>
<dbReference type="AlphaFoldDB" id="A0A840SGD8"/>
<reference evidence="2 4" key="1">
    <citation type="submission" date="2018-08" db="EMBL/GenBank/DDBJ databases">
        <title>The first complete genome of Treponema rectale (CHPAT), a commensal spirochete of the bovine rectum.</title>
        <authorList>
            <person name="Staton G.J."/>
            <person name="Clegg S.R."/>
            <person name="Carter S.D."/>
            <person name="Radford A.D."/>
            <person name="Darby A."/>
            <person name="Hall N."/>
            <person name="Birtles R.J."/>
            <person name="Evans N.J."/>
        </authorList>
    </citation>
    <scope>NUCLEOTIDE SEQUENCE [LARGE SCALE GENOMIC DNA]</scope>
    <source>
        <strain evidence="2 4">CHPA</strain>
    </source>
</reference>